<proteinExistence type="predicted"/>
<dbReference type="RefSeq" id="XP_020111732.1">
    <property type="nucleotide sequence ID" value="XM_020256143.1"/>
</dbReference>
<dbReference type="Gene3D" id="1.20.1280.50">
    <property type="match status" value="1"/>
</dbReference>
<accession>A0A6P5GV71</accession>
<organism evidence="3 4">
    <name type="scientific">Ananas comosus</name>
    <name type="common">Pineapple</name>
    <name type="synonym">Ananas ananas</name>
    <dbReference type="NCBI Taxonomy" id="4615"/>
    <lineage>
        <taxon>Eukaryota</taxon>
        <taxon>Viridiplantae</taxon>
        <taxon>Streptophyta</taxon>
        <taxon>Embryophyta</taxon>
        <taxon>Tracheophyta</taxon>
        <taxon>Spermatophyta</taxon>
        <taxon>Magnoliopsida</taxon>
        <taxon>Liliopsida</taxon>
        <taxon>Poales</taxon>
        <taxon>Bromeliaceae</taxon>
        <taxon>Bromelioideae</taxon>
        <taxon>Ananas</taxon>
    </lineage>
</organism>
<reference evidence="3" key="1">
    <citation type="journal article" date="2015" name="Nat. Genet.">
        <title>The pineapple genome and the evolution of CAM photosynthesis.</title>
        <authorList>
            <person name="Ming R."/>
            <person name="VanBuren R."/>
            <person name="Wai C.M."/>
            <person name="Tang H."/>
            <person name="Schatz M.C."/>
            <person name="Bowers J.E."/>
            <person name="Lyons E."/>
            <person name="Wang M.L."/>
            <person name="Chen J."/>
            <person name="Biggers E."/>
            <person name="Zhang J."/>
            <person name="Huang L."/>
            <person name="Zhang L."/>
            <person name="Miao W."/>
            <person name="Zhang J."/>
            <person name="Ye Z."/>
            <person name="Miao C."/>
            <person name="Lin Z."/>
            <person name="Wang H."/>
            <person name="Zhou H."/>
            <person name="Yim W.C."/>
            <person name="Priest H.D."/>
            <person name="Zheng C."/>
            <person name="Woodhouse M."/>
            <person name="Edger P.P."/>
            <person name="Guyot R."/>
            <person name="Guo H.B."/>
            <person name="Guo H."/>
            <person name="Zheng G."/>
            <person name="Singh R."/>
            <person name="Sharma A."/>
            <person name="Min X."/>
            <person name="Zheng Y."/>
            <person name="Lee H."/>
            <person name="Gurtowski J."/>
            <person name="Sedlazeck F.J."/>
            <person name="Harkess A."/>
            <person name="McKain M.R."/>
            <person name="Liao Z."/>
            <person name="Fang J."/>
            <person name="Liu J."/>
            <person name="Zhang X."/>
            <person name="Zhang Q."/>
            <person name="Hu W."/>
            <person name="Qin Y."/>
            <person name="Wang K."/>
            <person name="Chen L.Y."/>
            <person name="Shirley N."/>
            <person name="Lin Y.R."/>
            <person name="Liu L.Y."/>
            <person name="Hernandez A.G."/>
            <person name="Wright C.L."/>
            <person name="Bulone V."/>
            <person name="Tuskan G.A."/>
            <person name="Heath K."/>
            <person name="Zee F."/>
            <person name="Moore P.H."/>
            <person name="Sunkar R."/>
            <person name="Leebens-Mack J.H."/>
            <person name="Mockler T."/>
            <person name="Bennetzen J.L."/>
            <person name="Freeling M."/>
            <person name="Sankoff D."/>
            <person name="Paterson A.H."/>
            <person name="Zhu X."/>
            <person name="Yang X."/>
            <person name="Smith J.A."/>
            <person name="Cushman J.C."/>
            <person name="Paull R.E."/>
            <person name="Yu Q."/>
        </authorList>
    </citation>
    <scope>NUCLEOTIDE SEQUENCE [LARGE SCALE GENOMIC DNA]</scope>
    <source>
        <strain evidence="3">cv. F153</strain>
    </source>
</reference>
<dbReference type="SUPFAM" id="SSF52047">
    <property type="entry name" value="RNI-like"/>
    <property type="match status" value="1"/>
</dbReference>
<dbReference type="InterPro" id="IPR036047">
    <property type="entry name" value="F-box-like_dom_sf"/>
</dbReference>
<evidence type="ECO:0000259" key="2">
    <source>
        <dbReference type="Pfam" id="PF24758"/>
    </source>
</evidence>
<sequence length="570" mass="64136">MDRISALDDKVLGRIVSLLPLKEMLRTSVLSRRWRRVWTAARAFDFTGAEVDCFDVDVYISRIDSYLDQLSASSSCTDIHFIFFPGIQDPQAADRWIRFATDHNVATLVFDLRIGRPVRLSFSSFQLCRSLTTLEICGYIMPRLAAYPLGPAFPSLRSLSLYDVTIADPRTFFAQCPVIERLTVEFPDDDRDHLLPASALRSCPLLSTISLTDCTVPREPPSAGPPAFPSLRAARLENVRVAAPQSLLDSCPVIAELTIQSPPEGFAFRLDRRHTVSTLRIIGRNFPRLSLPSLSPSLRTLALCDLKITNPPALIQAFQGLEVLLLKRVRIEPGADSGIQVRAPRMRHLMVQDSKGLGLVAVTDTPQLCRLFCWGDIRHLRVFRCAVPKLEEAFLHCMVKNPYGGKYYLWKNLMQPLSHVRLLSANWWFICESTYAIPESPPPVVPSAEENVDEFFIKMENDFDLNQIEGLRIVQRVSDIGQSSLPQLKKFTVYQFSGGPGDMCLLQFVGLRCRDLQHIRLHCVKGSRGATPSIQSSVRRYFSTCSPHAILQFSECSSVKTCPRHAELLM</sequence>
<dbReference type="InterPro" id="IPR001810">
    <property type="entry name" value="F-box_dom"/>
</dbReference>
<dbReference type="GeneID" id="109726522"/>
<feature type="domain" description="F-box" evidence="1">
    <location>
        <begin position="4"/>
        <end position="39"/>
    </location>
</feature>
<dbReference type="PANTHER" id="PTHR31639">
    <property type="entry name" value="F-BOX PROTEIN-LIKE"/>
    <property type="match status" value="1"/>
</dbReference>
<keyword evidence="3" id="KW-1185">Reference proteome</keyword>
<dbReference type="InterPro" id="IPR032675">
    <property type="entry name" value="LRR_dom_sf"/>
</dbReference>
<dbReference type="CDD" id="cd22160">
    <property type="entry name" value="F-box_AtFBL13-like"/>
    <property type="match status" value="1"/>
</dbReference>
<evidence type="ECO:0000259" key="1">
    <source>
        <dbReference type="Pfam" id="PF00646"/>
    </source>
</evidence>
<protein>
    <submittedName>
        <fullName evidence="4">Uncharacterized protein LOC109726522 isoform X1</fullName>
    </submittedName>
</protein>
<feature type="domain" description="F-box/LRR-repeat protein 15/At3g58940/PEG3-like LRR" evidence="2">
    <location>
        <begin position="94"/>
        <end position="184"/>
    </location>
</feature>
<name>A0A6P5GV71_ANACO</name>
<dbReference type="Gene3D" id="3.80.10.10">
    <property type="entry name" value="Ribonuclease Inhibitor"/>
    <property type="match status" value="1"/>
</dbReference>
<evidence type="ECO:0000313" key="4">
    <source>
        <dbReference type="RefSeq" id="XP_020111732.1"/>
    </source>
</evidence>
<dbReference type="Pfam" id="PF24758">
    <property type="entry name" value="LRR_At5g56370"/>
    <property type="match status" value="1"/>
</dbReference>
<dbReference type="InterPro" id="IPR053781">
    <property type="entry name" value="F-box_AtFBL13-like"/>
</dbReference>
<evidence type="ECO:0000313" key="3">
    <source>
        <dbReference type="Proteomes" id="UP000515123"/>
    </source>
</evidence>
<reference evidence="4" key="2">
    <citation type="submission" date="2025-08" db="UniProtKB">
        <authorList>
            <consortium name="RefSeq"/>
        </authorList>
    </citation>
    <scope>IDENTIFICATION</scope>
    <source>
        <tissue evidence="4">Leaf</tissue>
    </source>
</reference>
<dbReference type="SUPFAM" id="SSF81383">
    <property type="entry name" value="F-box domain"/>
    <property type="match status" value="1"/>
</dbReference>
<dbReference type="Proteomes" id="UP000515123">
    <property type="component" value="Linkage group 2"/>
</dbReference>
<gene>
    <name evidence="4" type="primary">LOC109726522</name>
</gene>
<dbReference type="Pfam" id="PF00646">
    <property type="entry name" value="F-box"/>
    <property type="match status" value="1"/>
</dbReference>
<dbReference type="InterPro" id="IPR055411">
    <property type="entry name" value="LRR_FXL15/At3g58940/PEG3-like"/>
</dbReference>
<dbReference type="PANTHER" id="PTHR31639:SF256">
    <property type="entry name" value="OS07G0242900 PROTEIN"/>
    <property type="match status" value="1"/>
</dbReference>
<dbReference type="AlphaFoldDB" id="A0A6P5GV71"/>
<dbReference type="OrthoDB" id="1163429at2759"/>